<keyword evidence="6 7" id="KW-0238">DNA-binding</keyword>
<dbReference type="CDD" id="cd06571">
    <property type="entry name" value="Bac_DnaA_C"/>
    <property type="match status" value="1"/>
</dbReference>
<dbReference type="Gene3D" id="1.10.1750.10">
    <property type="match status" value="1"/>
</dbReference>
<dbReference type="AlphaFoldDB" id="A0A067YP51"/>
<sequence length="456" mass="53593">MQKVNLIKLKEDFDLFFINNENKKNFEEFFKDSTFALFEDKKLYIFSPLFSKKSIQKFILENYQDLIFRFFKSKNFKLDNFYLIHSEKELNLLLQNSSRNKVEKTQSIKFRNNDFGIKNKNYTFDNFFKSTFNELALEVLKDSLNETGEFNNIYFLCGKSGSGKSHLLSAIANEAKKQNKSCVYIQPALFSNKITQVLFENNSLTKQELNNFFVNADVVLFDDFDDYGEGKKKGTKNFILNIIENRINLNKLTIIASKTEYKKLKSLFDEKLFNRLGSGIKVSIESPKLSERKSFLQFLNPKLFEVLDEQSIEFILFNTSNSNWNLIQIVNNLKIRMKFLEGFQNKVEFIKSLLDQDVKTKEEINIDLIISKVSKFFGISKKEIKSKSRKLSVSWARHICVYLDKKLLNKSLNEIGRDFNMDHSSVIYIIRKVNEKMKNLEKKSEINSIINKIHEN</sequence>
<dbReference type="GO" id="GO:0005524">
    <property type="term" value="F:ATP binding"/>
    <property type="evidence" value="ECO:0007669"/>
    <property type="project" value="UniProtKB-KW"/>
</dbReference>
<reference evidence="9" key="1">
    <citation type="journal article" date="2014" name="J. Microbiol. Methods">
        <title>Development of an oriC vector for use in Mycoplasma synoviae.</title>
        <authorList>
            <person name="Shahid M.A."/>
            <person name="Marenda M.S."/>
            <person name="Markham P.F."/>
            <person name="Noormohammadi A.H."/>
        </authorList>
    </citation>
    <scope>NUCLEOTIDE SEQUENCE</scope>
    <source>
        <strain evidence="9">86079/7NS</strain>
    </source>
</reference>
<proteinExistence type="inferred from homology"/>
<keyword evidence="2 7" id="KW-0235">DNA replication</keyword>
<keyword evidence="3 7" id="KW-0547">Nucleotide-binding</keyword>
<keyword evidence="5" id="KW-0446">Lipid-binding</keyword>
<dbReference type="Gene3D" id="3.40.50.300">
    <property type="entry name" value="P-loop containing nucleotide triphosphate hydrolases"/>
    <property type="match status" value="1"/>
</dbReference>
<evidence type="ECO:0000256" key="6">
    <source>
        <dbReference type="ARBA" id="ARBA00023125"/>
    </source>
</evidence>
<comment type="function">
    <text evidence="7">Plays an essential role in the initiation and regulation of chromosomal replication. ATP-DnaA binds to the origin of replication (oriC) to initiate formation of the DNA replication initiation complex once per cell cycle. Binds the DnaA box (a 9 base pair repeat at the origin) and separates the double-stranded (ds)DNA. Forms a right-handed helical filament on oriC DNA; dsDNA binds to the exterior of the filament while single-stranded (ss)DNA is stabiized in the filament's interior. The ATP-DnaA-oriC complex binds and stabilizes one strand of the AT-rich DNA unwinding element (DUE), permitting loading of DNA polymerase. After initiation quickly degrades to an ADP-DnaA complex that is not apt for DNA replication. Binds acidic phospholipids.</text>
</comment>
<keyword evidence="4 7" id="KW-0067">ATP-binding</keyword>
<dbReference type="SUPFAM" id="SSF52540">
    <property type="entry name" value="P-loop containing nucleoside triphosphate hydrolases"/>
    <property type="match status" value="1"/>
</dbReference>
<dbReference type="InterPro" id="IPR013317">
    <property type="entry name" value="DnaA_dom"/>
</dbReference>
<evidence type="ECO:0000256" key="2">
    <source>
        <dbReference type="ARBA" id="ARBA00022705"/>
    </source>
</evidence>
<evidence type="ECO:0000256" key="3">
    <source>
        <dbReference type="ARBA" id="ARBA00022741"/>
    </source>
</evidence>
<dbReference type="SMART" id="SM00382">
    <property type="entry name" value="AAA"/>
    <property type="match status" value="1"/>
</dbReference>
<evidence type="ECO:0000313" key="9">
    <source>
        <dbReference type="EMBL" id="AHF50278.1"/>
    </source>
</evidence>
<evidence type="ECO:0000256" key="4">
    <source>
        <dbReference type="ARBA" id="ARBA00022840"/>
    </source>
</evidence>
<dbReference type="InterPro" id="IPR010921">
    <property type="entry name" value="Trp_repressor/repl_initiator"/>
</dbReference>
<gene>
    <name evidence="9" type="primary">dnaA</name>
</gene>
<dbReference type="PRINTS" id="PR00051">
    <property type="entry name" value="DNAA"/>
</dbReference>
<organism evidence="9">
    <name type="scientific">Mycoplasmopsis synoviae</name>
    <name type="common">Mycoplasma synoviae</name>
    <dbReference type="NCBI Taxonomy" id="2109"/>
    <lineage>
        <taxon>Bacteria</taxon>
        <taxon>Bacillati</taxon>
        <taxon>Mycoplasmatota</taxon>
        <taxon>Mycoplasmoidales</taxon>
        <taxon>Metamycoplasmataceae</taxon>
        <taxon>Mycoplasmopsis</taxon>
    </lineage>
</organism>
<dbReference type="InterPro" id="IPR027417">
    <property type="entry name" value="P-loop_NTPase"/>
</dbReference>
<dbReference type="Pfam" id="PF08299">
    <property type="entry name" value="Bac_DnaA_C"/>
    <property type="match status" value="1"/>
</dbReference>
<dbReference type="GO" id="GO:0005886">
    <property type="term" value="C:plasma membrane"/>
    <property type="evidence" value="ECO:0007669"/>
    <property type="project" value="TreeGrafter"/>
</dbReference>
<evidence type="ECO:0000256" key="5">
    <source>
        <dbReference type="ARBA" id="ARBA00023121"/>
    </source>
</evidence>
<comment type="similarity">
    <text evidence="8">Belongs to the DnaA family.</text>
</comment>
<dbReference type="RefSeq" id="WP_109536880.1">
    <property type="nucleotide sequence ID" value="NZ_CP012624.1"/>
</dbReference>
<dbReference type="InterPro" id="IPR020591">
    <property type="entry name" value="Chromosome_initiator_DnaA-like"/>
</dbReference>
<evidence type="ECO:0000256" key="1">
    <source>
        <dbReference type="ARBA" id="ARBA00022490"/>
    </source>
</evidence>
<accession>A0A067YP51</accession>
<dbReference type="SMART" id="SM00760">
    <property type="entry name" value="Bac_DnaA_C"/>
    <property type="match status" value="1"/>
</dbReference>
<dbReference type="PANTHER" id="PTHR30050:SF5">
    <property type="entry name" value="DNAA REGULATORY INACTIVATOR HDA"/>
    <property type="match status" value="1"/>
</dbReference>
<protein>
    <recommendedName>
        <fullName evidence="7">Chromosomal replication initiator protein DnaA</fullName>
    </recommendedName>
</protein>
<dbReference type="GO" id="GO:0008289">
    <property type="term" value="F:lipid binding"/>
    <property type="evidence" value="ECO:0007669"/>
    <property type="project" value="UniProtKB-KW"/>
</dbReference>
<dbReference type="PANTHER" id="PTHR30050">
    <property type="entry name" value="CHROMOSOMAL REPLICATION INITIATOR PROTEIN DNAA"/>
    <property type="match status" value="1"/>
</dbReference>
<dbReference type="Pfam" id="PF00308">
    <property type="entry name" value="Bac_DnaA"/>
    <property type="match status" value="1"/>
</dbReference>
<dbReference type="InterPro" id="IPR013159">
    <property type="entry name" value="DnaA_C"/>
</dbReference>
<dbReference type="InterPro" id="IPR003593">
    <property type="entry name" value="AAA+_ATPase"/>
</dbReference>
<dbReference type="GO" id="GO:0006275">
    <property type="term" value="P:regulation of DNA replication"/>
    <property type="evidence" value="ECO:0007669"/>
    <property type="project" value="InterPro"/>
</dbReference>
<dbReference type="GO" id="GO:0003688">
    <property type="term" value="F:DNA replication origin binding"/>
    <property type="evidence" value="ECO:0007669"/>
    <property type="project" value="TreeGrafter"/>
</dbReference>
<dbReference type="GO" id="GO:0006270">
    <property type="term" value="P:DNA replication initiation"/>
    <property type="evidence" value="ECO:0007669"/>
    <property type="project" value="InterPro"/>
</dbReference>
<name>A0A067YP51_MYCSY</name>
<keyword evidence="1" id="KW-0963">Cytoplasm</keyword>
<evidence type="ECO:0000256" key="7">
    <source>
        <dbReference type="RuleBase" id="RU000577"/>
    </source>
</evidence>
<dbReference type="EMBL" id="KF055853">
    <property type="protein sequence ID" value="AHF50278.1"/>
    <property type="molecule type" value="Genomic_DNA"/>
</dbReference>
<evidence type="ECO:0000256" key="8">
    <source>
        <dbReference type="RuleBase" id="RU004227"/>
    </source>
</evidence>
<dbReference type="SUPFAM" id="SSF48295">
    <property type="entry name" value="TrpR-like"/>
    <property type="match status" value="1"/>
</dbReference>